<evidence type="ECO:0000256" key="4">
    <source>
        <dbReference type="ARBA" id="ARBA00022741"/>
    </source>
</evidence>
<dbReference type="InterPro" id="IPR050086">
    <property type="entry name" value="MetN_ABC_transporter-like"/>
</dbReference>
<accession>A0AA43XMS0</accession>
<dbReference type="GO" id="GO:0006865">
    <property type="term" value="P:amino acid transport"/>
    <property type="evidence" value="ECO:0007669"/>
    <property type="project" value="UniProtKB-KW"/>
</dbReference>
<dbReference type="FunFam" id="3.40.50.300:FF:000056">
    <property type="entry name" value="Cell division ATP-binding protein FtsE"/>
    <property type="match status" value="1"/>
</dbReference>
<reference evidence="10 11" key="1">
    <citation type="submission" date="2019-04" db="EMBL/GenBank/DDBJ databases">
        <title>Isachenkonia alkalipeptolytica gen. nov. sp. nov. a new anaerobic, alkiliphilic organothrophic bacterium capable to reduce synthesized ferrihydrite isolated from a soda lake.</title>
        <authorList>
            <person name="Toshchakov S.V."/>
            <person name="Zavarzina D.G."/>
            <person name="Zhilina T.N."/>
            <person name="Kostrikina N.A."/>
            <person name="Kublanov I.V."/>
        </authorList>
    </citation>
    <scope>NUCLEOTIDE SEQUENCE [LARGE SCALE GENOMIC DNA]</scope>
    <source>
        <strain evidence="10 11">Z-1701</strain>
    </source>
</reference>
<dbReference type="AlphaFoldDB" id="A0AA43XMS0"/>
<feature type="domain" description="ABC transporter" evidence="9">
    <location>
        <begin position="2"/>
        <end position="241"/>
    </location>
</feature>
<organism evidence="10 11">
    <name type="scientific">Isachenkonia alkalipeptolytica</name>
    <dbReference type="NCBI Taxonomy" id="2565777"/>
    <lineage>
        <taxon>Bacteria</taxon>
        <taxon>Bacillati</taxon>
        <taxon>Bacillota</taxon>
        <taxon>Clostridia</taxon>
        <taxon>Eubacteriales</taxon>
        <taxon>Clostridiaceae</taxon>
        <taxon>Isachenkonia</taxon>
    </lineage>
</organism>
<comment type="similarity">
    <text evidence="1">Belongs to the ABC transporter superfamily.</text>
</comment>
<keyword evidence="8" id="KW-0472">Membrane</keyword>
<sequence>MIHFQKISKTYPSKNGGVKALKNVDLIVNAREIFGVIGLSGAGKSTLLRLVNGLETFDEGNLTVDGVNLQTCDKKDLRALRQNTGMIFQHYHLLQHRKVGGNIAFPLELSGESRSKIEKKVDELLEIVDLKEKKHHYPAVLSGGQRQRVAIARALATNPKILLCDEATSSLDPITGKAILSLLEKINRELGITILMISHQLSAVSRICHRVGVLQNGEMIEQGSKEQVLGYPKKTYTRALIESSEIHGKAHLKREVV</sequence>
<dbReference type="SUPFAM" id="SSF52540">
    <property type="entry name" value="P-loop containing nucleoside triphosphate hydrolases"/>
    <property type="match status" value="1"/>
</dbReference>
<dbReference type="GO" id="GO:0005524">
    <property type="term" value="F:ATP binding"/>
    <property type="evidence" value="ECO:0007669"/>
    <property type="project" value="UniProtKB-KW"/>
</dbReference>
<dbReference type="EMBL" id="SUMG01000024">
    <property type="protein sequence ID" value="NBG89422.1"/>
    <property type="molecule type" value="Genomic_DNA"/>
</dbReference>
<dbReference type="GO" id="GO:0016887">
    <property type="term" value="F:ATP hydrolysis activity"/>
    <property type="evidence" value="ECO:0007669"/>
    <property type="project" value="InterPro"/>
</dbReference>
<gene>
    <name evidence="10" type="ORF">ISALK_13065</name>
</gene>
<keyword evidence="2" id="KW-0813">Transport</keyword>
<evidence type="ECO:0000259" key="9">
    <source>
        <dbReference type="PROSITE" id="PS50893"/>
    </source>
</evidence>
<proteinExistence type="inferred from homology"/>
<keyword evidence="4" id="KW-0547">Nucleotide-binding</keyword>
<dbReference type="Gene3D" id="3.40.50.300">
    <property type="entry name" value="P-loop containing nucleotide triphosphate hydrolases"/>
    <property type="match status" value="1"/>
</dbReference>
<evidence type="ECO:0000256" key="3">
    <source>
        <dbReference type="ARBA" id="ARBA00022475"/>
    </source>
</evidence>
<dbReference type="PANTHER" id="PTHR43166:SF30">
    <property type="entry name" value="METHIONINE IMPORT ATP-BINDING PROTEIN METN"/>
    <property type="match status" value="1"/>
</dbReference>
<dbReference type="SMART" id="SM00382">
    <property type="entry name" value="AAA"/>
    <property type="match status" value="1"/>
</dbReference>
<protein>
    <submittedName>
        <fullName evidence="10">ATP-binding cassette domain-containing protein</fullName>
    </submittedName>
</protein>
<dbReference type="Proteomes" id="UP000449710">
    <property type="component" value="Unassembled WGS sequence"/>
</dbReference>
<keyword evidence="5 10" id="KW-0067">ATP-binding</keyword>
<name>A0AA43XMS0_9CLOT</name>
<evidence type="ECO:0000313" key="11">
    <source>
        <dbReference type="Proteomes" id="UP000449710"/>
    </source>
</evidence>
<dbReference type="InterPro" id="IPR003593">
    <property type="entry name" value="AAA+_ATPase"/>
</dbReference>
<dbReference type="RefSeq" id="WP_160723084.1">
    <property type="nucleotide sequence ID" value="NZ_SUMG01000024.1"/>
</dbReference>
<dbReference type="PROSITE" id="PS50893">
    <property type="entry name" value="ABC_TRANSPORTER_2"/>
    <property type="match status" value="1"/>
</dbReference>
<dbReference type="PANTHER" id="PTHR43166">
    <property type="entry name" value="AMINO ACID IMPORT ATP-BINDING PROTEIN"/>
    <property type="match status" value="1"/>
</dbReference>
<evidence type="ECO:0000256" key="7">
    <source>
        <dbReference type="ARBA" id="ARBA00022970"/>
    </source>
</evidence>
<comment type="caution">
    <text evidence="10">The sequence shown here is derived from an EMBL/GenBank/DDBJ whole genome shotgun (WGS) entry which is preliminary data.</text>
</comment>
<dbReference type="PROSITE" id="PS00211">
    <property type="entry name" value="ABC_TRANSPORTER_1"/>
    <property type="match status" value="1"/>
</dbReference>
<evidence type="ECO:0000256" key="5">
    <source>
        <dbReference type="ARBA" id="ARBA00022840"/>
    </source>
</evidence>
<evidence type="ECO:0000256" key="8">
    <source>
        <dbReference type="ARBA" id="ARBA00023136"/>
    </source>
</evidence>
<evidence type="ECO:0000256" key="2">
    <source>
        <dbReference type="ARBA" id="ARBA00022448"/>
    </source>
</evidence>
<keyword evidence="3" id="KW-1003">Cell membrane</keyword>
<evidence type="ECO:0000313" key="10">
    <source>
        <dbReference type="EMBL" id="NBG89422.1"/>
    </source>
</evidence>
<keyword evidence="7" id="KW-0029">Amino-acid transport</keyword>
<dbReference type="InterPro" id="IPR017871">
    <property type="entry name" value="ABC_transporter-like_CS"/>
</dbReference>
<dbReference type="InterPro" id="IPR027417">
    <property type="entry name" value="P-loop_NTPase"/>
</dbReference>
<dbReference type="Pfam" id="PF00005">
    <property type="entry name" value="ABC_tran"/>
    <property type="match status" value="1"/>
</dbReference>
<dbReference type="InterPro" id="IPR003439">
    <property type="entry name" value="ABC_transporter-like_ATP-bd"/>
</dbReference>
<keyword evidence="11" id="KW-1185">Reference proteome</keyword>
<keyword evidence="6" id="KW-1278">Translocase</keyword>
<evidence type="ECO:0000256" key="6">
    <source>
        <dbReference type="ARBA" id="ARBA00022967"/>
    </source>
</evidence>
<evidence type="ECO:0000256" key="1">
    <source>
        <dbReference type="ARBA" id="ARBA00005417"/>
    </source>
</evidence>
<dbReference type="GO" id="GO:0005886">
    <property type="term" value="C:plasma membrane"/>
    <property type="evidence" value="ECO:0007669"/>
    <property type="project" value="UniProtKB-ARBA"/>
</dbReference>